<protein>
    <submittedName>
        <fullName evidence="2">Uncharacterized protein</fullName>
    </submittedName>
</protein>
<dbReference type="AlphaFoldDB" id="A0A914BVQ4"/>
<dbReference type="GO" id="GO:0032991">
    <property type="term" value="C:protein-containing complex"/>
    <property type="evidence" value="ECO:0007669"/>
    <property type="project" value="TreeGrafter"/>
</dbReference>
<dbReference type="PANTHER" id="PTHR14614">
    <property type="entry name" value="HEPATOCELLULAR CARCINOMA-ASSOCIATED ANTIGEN"/>
    <property type="match status" value="1"/>
</dbReference>
<dbReference type="Proteomes" id="UP000887540">
    <property type="component" value="Unplaced"/>
</dbReference>
<name>A0A914BVQ4_9BILA</name>
<accession>A0A914BVQ4</accession>
<reference evidence="2" key="1">
    <citation type="submission" date="2022-11" db="UniProtKB">
        <authorList>
            <consortium name="WormBaseParasite"/>
        </authorList>
    </citation>
    <scope>IDENTIFICATION</scope>
</reference>
<evidence type="ECO:0000313" key="2">
    <source>
        <dbReference type="WBParaSite" id="ACRNAN_Path_1111.g4282.t1"/>
    </source>
</evidence>
<evidence type="ECO:0000313" key="1">
    <source>
        <dbReference type="Proteomes" id="UP000887540"/>
    </source>
</evidence>
<organism evidence="1 2">
    <name type="scientific">Acrobeloides nanus</name>
    <dbReference type="NCBI Taxonomy" id="290746"/>
    <lineage>
        <taxon>Eukaryota</taxon>
        <taxon>Metazoa</taxon>
        <taxon>Ecdysozoa</taxon>
        <taxon>Nematoda</taxon>
        <taxon>Chromadorea</taxon>
        <taxon>Rhabditida</taxon>
        <taxon>Tylenchina</taxon>
        <taxon>Cephalobomorpha</taxon>
        <taxon>Cephaloboidea</taxon>
        <taxon>Cephalobidae</taxon>
        <taxon>Acrobeloides</taxon>
    </lineage>
</organism>
<proteinExistence type="predicted"/>
<dbReference type="Gene3D" id="3.40.50.150">
    <property type="entry name" value="Vaccinia Virus protein VP39"/>
    <property type="match status" value="1"/>
</dbReference>
<dbReference type="InterPro" id="IPR029063">
    <property type="entry name" value="SAM-dependent_MTases_sf"/>
</dbReference>
<dbReference type="Pfam" id="PF10294">
    <property type="entry name" value="Methyltransf_16"/>
    <property type="match status" value="1"/>
</dbReference>
<dbReference type="PANTHER" id="PTHR14614:SF130">
    <property type="entry name" value="PROTEIN-LYSINE N-METHYLTRANSFERASE EEF2KMT"/>
    <property type="match status" value="1"/>
</dbReference>
<keyword evidence="1" id="KW-1185">Reference proteome</keyword>
<dbReference type="InterPro" id="IPR019410">
    <property type="entry name" value="Methyltransf_16"/>
</dbReference>
<sequence>MVDFSSSPSIDEISHRCFIDVELKDVIVIRKKDAIVTNGTTGLTCWRASAILAEYIRLFCDFTDKNLLELGSGCGLSGIAATKYHNLQSSCLTDGNDYVLDQLKENVDINFPQENYISVRKLDWNINYKNQIPILPDIIIGADLIYDVEVFTGLCQTLKNFLETPNSYAILAQNIRNRDTLDSFLNKELTKQGLKYKRIARVLLHKSGHGICFEKENGNTVDCLNEVFCSNYSFDYKSKIGNEVLLAEIFEIRMNINI</sequence>
<dbReference type="SUPFAM" id="SSF53335">
    <property type="entry name" value="S-adenosyl-L-methionine-dependent methyltransferases"/>
    <property type="match status" value="1"/>
</dbReference>
<dbReference type="WBParaSite" id="ACRNAN_Path_1111.g4282.t1">
    <property type="protein sequence ID" value="ACRNAN_Path_1111.g4282.t1"/>
    <property type="gene ID" value="ACRNAN_Path_1111.g4282"/>
</dbReference>